<organism evidence="5 6">
    <name type="scientific">Oceanotoga teriensis</name>
    <dbReference type="NCBI Taxonomy" id="515440"/>
    <lineage>
        <taxon>Bacteria</taxon>
        <taxon>Thermotogati</taxon>
        <taxon>Thermotogota</taxon>
        <taxon>Thermotogae</taxon>
        <taxon>Petrotogales</taxon>
        <taxon>Petrotogaceae</taxon>
        <taxon>Oceanotoga</taxon>
    </lineage>
</organism>
<dbReference type="InterPro" id="IPR003439">
    <property type="entry name" value="ABC_transporter-like_ATP-bd"/>
</dbReference>
<dbReference type="Gene3D" id="3.40.50.300">
    <property type="entry name" value="P-loop containing nucleotide triphosphate hydrolases"/>
    <property type="match status" value="1"/>
</dbReference>
<dbReference type="InterPro" id="IPR017871">
    <property type="entry name" value="ABC_transporter-like_CS"/>
</dbReference>
<dbReference type="PANTHER" id="PTHR42781:SF8">
    <property type="entry name" value="BICARBONATE TRANSPORT ATP-BINDING PROTEIN CMPC"/>
    <property type="match status" value="1"/>
</dbReference>
<dbReference type="Pfam" id="PF00005">
    <property type="entry name" value="ABC_tran"/>
    <property type="match status" value="1"/>
</dbReference>
<accession>A0AA45C4H2</accession>
<comment type="caution">
    <text evidence="5">The sequence shown here is derived from an EMBL/GenBank/DDBJ whole genome shotgun (WGS) entry which is preliminary data.</text>
</comment>
<dbReference type="InterPro" id="IPR003593">
    <property type="entry name" value="AAA+_ATPase"/>
</dbReference>
<dbReference type="Proteomes" id="UP000245921">
    <property type="component" value="Unassembled WGS sequence"/>
</dbReference>
<proteinExistence type="predicted"/>
<dbReference type="PROSITE" id="PS00211">
    <property type="entry name" value="ABC_TRANSPORTER_1"/>
    <property type="match status" value="1"/>
</dbReference>
<dbReference type="AlphaFoldDB" id="A0AA45C4H2"/>
<evidence type="ECO:0000313" key="5">
    <source>
        <dbReference type="EMBL" id="PWJ85144.1"/>
    </source>
</evidence>
<keyword evidence="1" id="KW-0813">Transport</keyword>
<dbReference type="PROSITE" id="PS50893">
    <property type="entry name" value="ABC_TRANSPORTER_2"/>
    <property type="match status" value="1"/>
</dbReference>
<gene>
    <name evidence="5" type="ORF">C7380_1356</name>
</gene>
<name>A0AA45C4H2_9BACT</name>
<dbReference type="EMBL" id="QGGI01000035">
    <property type="protein sequence ID" value="PWJ85144.1"/>
    <property type="molecule type" value="Genomic_DNA"/>
</dbReference>
<evidence type="ECO:0000256" key="3">
    <source>
        <dbReference type="ARBA" id="ARBA00022840"/>
    </source>
</evidence>
<evidence type="ECO:0000313" key="6">
    <source>
        <dbReference type="Proteomes" id="UP000245921"/>
    </source>
</evidence>
<keyword evidence="6" id="KW-1185">Reference proteome</keyword>
<dbReference type="SUPFAM" id="SSF52540">
    <property type="entry name" value="P-loop containing nucleoside triphosphate hydrolases"/>
    <property type="match status" value="1"/>
</dbReference>
<dbReference type="GO" id="GO:0005524">
    <property type="term" value="F:ATP binding"/>
    <property type="evidence" value="ECO:0007669"/>
    <property type="project" value="UniProtKB-KW"/>
</dbReference>
<dbReference type="RefSeq" id="WP_146192176.1">
    <property type="nucleotide sequence ID" value="NZ_JAMHJO010000002.1"/>
</dbReference>
<keyword evidence="3 5" id="KW-0067">ATP-binding</keyword>
<evidence type="ECO:0000256" key="1">
    <source>
        <dbReference type="ARBA" id="ARBA00022448"/>
    </source>
</evidence>
<dbReference type="PANTHER" id="PTHR42781">
    <property type="entry name" value="SPERMIDINE/PUTRESCINE IMPORT ATP-BINDING PROTEIN POTA"/>
    <property type="match status" value="1"/>
</dbReference>
<feature type="domain" description="ABC transporter" evidence="4">
    <location>
        <begin position="5"/>
        <end position="225"/>
    </location>
</feature>
<protein>
    <submittedName>
        <fullName evidence="5">NitT/TauT family transport system ATP-binding protein/sulfonate transport system ATP-binding protein</fullName>
    </submittedName>
</protein>
<reference evidence="5 6" key="1">
    <citation type="submission" date="2018-05" db="EMBL/GenBank/DDBJ databases">
        <title>Genomic Encyclopedia of Type Strains, Phase IV (KMG-IV): sequencing the most valuable type-strain genomes for metagenomic binning, comparative biology and taxonomic classification.</title>
        <authorList>
            <person name="Goeker M."/>
        </authorList>
    </citation>
    <scope>NUCLEOTIDE SEQUENCE [LARGE SCALE GENOMIC DNA]</scope>
    <source>
        <strain evidence="5 6">DSM 24906</strain>
    </source>
</reference>
<evidence type="ECO:0000256" key="2">
    <source>
        <dbReference type="ARBA" id="ARBA00022741"/>
    </source>
</evidence>
<evidence type="ECO:0000259" key="4">
    <source>
        <dbReference type="PROSITE" id="PS50893"/>
    </source>
</evidence>
<sequence>MIFIINISNLCKRYGDNVVLNDISLNVDKGKMIGILGYSGCGKSTILKIISNLESKDSGNLINNSINMGFVFQEPRLLNWINVFENVEIVIRDKVKSKSLRKEMVDIVLDKVELLKYKNFMPKELSGGMRQRVSIARALVINPDLLLMDEPFSGLDFRLRLDFIDLINSIFSSENITGIFVTHDSREAFLLCDEIYIFGRDHNFSKKIVLDENKFDRKLDSSSFLKFDGEVHSSYKFRKRWCKKNFLEV</sequence>
<dbReference type="InterPro" id="IPR050093">
    <property type="entry name" value="ABC_SmlMolc_Importer"/>
</dbReference>
<dbReference type="GO" id="GO:0016887">
    <property type="term" value="F:ATP hydrolysis activity"/>
    <property type="evidence" value="ECO:0007669"/>
    <property type="project" value="InterPro"/>
</dbReference>
<dbReference type="InterPro" id="IPR027417">
    <property type="entry name" value="P-loop_NTPase"/>
</dbReference>
<dbReference type="SMART" id="SM00382">
    <property type="entry name" value="AAA"/>
    <property type="match status" value="1"/>
</dbReference>
<keyword evidence="2" id="KW-0547">Nucleotide-binding</keyword>